<sequence>MLCQHSQLSEGTTLELEYRGSTIIVLLHQQQLHAYWNLCPHLSVPLNWAPNRFLDPSKSYLQCATHGALFQLDDGLCVSGPCSDDRLQRVETERVGDDYYISAGQQQPESPRNFRREALEEMEGD</sequence>
<organism evidence="7 8">
    <name type="scientific">Gammaproteobacteria bacterium LSUCC0057</name>
    <dbReference type="NCBI Taxonomy" id="2559237"/>
    <lineage>
        <taxon>Bacteria</taxon>
        <taxon>Pseudomonadati</taxon>
        <taxon>Pseudomonadota</taxon>
        <taxon>Gammaproteobacteria</taxon>
        <taxon>Cellvibrionales</taxon>
        <taxon>Porticoccaceae</taxon>
        <taxon>SAR92 clade</taxon>
    </lineage>
</organism>
<accession>A0A4Y8UHC3</accession>
<evidence type="ECO:0000313" key="8">
    <source>
        <dbReference type="Proteomes" id="UP000298133"/>
    </source>
</evidence>
<dbReference type="OrthoDB" id="9794779at2"/>
<evidence type="ECO:0000256" key="3">
    <source>
        <dbReference type="ARBA" id="ARBA00023004"/>
    </source>
</evidence>
<dbReference type="GO" id="GO:0046872">
    <property type="term" value="F:metal ion binding"/>
    <property type="evidence" value="ECO:0007669"/>
    <property type="project" value="UniProtKB-KW"/>
</dbReference>
<evidence type="ECO:0000256" key="5">
    <source>
        <dbReference type="SAM" id="MobiDB-lite"/>
    </source>
</evidence>
<name>A0A4Y8UHC3_9GAMM</name>
<proteinExistence type="predicted"/>
<dbReference type="CDD" id="cd03467">
    <property type="entry name" value="Rieske"/>
    <property type="match status" value="1"/>
</dbReference>
<evidence type="ECO:0000259" key="6">
    <source>
        <dbReference type="PROSITE" id="PS51296"/>
    </source>
</evidence>
<dbReference type="SUPFAM" id="SSF50022">
    <property type="entry name" value="ISP domain"/>
    <property type="match status" value="1"/>
</dbReference>
<dbReference type="InterPro" id="IPR036922">
    <property type="entry name" value="Rieske_2Fe-2S_sf"/>
</dbReference>
<keyword evidence="8" id="KW-1185">Reference proteome</keyword>
<keyword evidence="2" id="KW-0479">Metal-binding</keyword>
<dbReference type="Pfam" id="PF00355">
    <property type="entry name" value="Rieske"/>
    <property type="match status" value="1"/>
</dbReference>
<keyword evidence="3" id="KW-0408">Iron</keyword>
<dbReference type="PROSITE" id="PS51296">
    <property type="entry name" value="RIESKE"/>
    <property type="match status" value="1"/>
</dbReference>
<dbReference type="EMBL" id="SPIA01000002">
    <property type="protein sequence ID" value="TFH68070.1"/>
    <property type="molecule type" value="Genomic_DNA"/>
</dbReference>
<reference evidence="7 8" key="1">
    <citation type="submission" date="2019-03" db="EMBL/GenBank/DDBJ databases">
        <title>Draft genome of Gammaproteobacteria bacterium LSUCC0057, a member of the SAR92 clade.</title>
        <authorList>
            <person name="Lanclos V.C."/>
            <person name="Doiron C."/>
            <person name="Henson M.W."/>
            <person name="Thrash J.C."/>
        </authorList>
    </citation>
    <scope>NUCLEOTIDE SEQUENCE [LARGE SCALE GENOMIC DNA]</scope>
    <source>
        <strain evidence="7 8">LSUCC0057</strain>
    </source>
</reference>
<comment type="caution">
    <text evidence="7">The sequence shown here is derived from an EMBL/GenBank/DDBJ whole genome shotgun (WGS) entry which is preliminary data.</text>
</comment>
<keyword evidence="4" id="KW-0411">Iron-sulfur</keyword>
<dbReference type="Gene3D" id="2.102.10.10">
    <property type="entry name" value="Rieske [2Fe-2S] iron-sulphur domain"/>
    <property type="match status" value="1"/>
</dbReference>
<feature type="domain" description="Rieske" evidence="6">
    <location>
        <begin position="1"/>
        <end position="101"/>
    </location>
</feature>
<evidence type="ECO:0000313" key="7">
    <source>
        <dbReference type="EMBL" id="TFH68070.1"/>
    </source>
</evidence>
<gene>
    <name evidence="7" type="ORF">E3W66_05385</name>
</gene>
<dbReference type="AlphaFoldDB" id="A0A4Y8UHC3"/>
<keyword evidence="1" id="KW-0001">2Fe-2S</keyword>
<evidence type="ECO:0000256" key="1">
    <source>
        <dbReference type="ARBA" id="ARBA00022714"/>
    </source>
</evidence>
<dbReference type="GO" id="GO:0051537">
    <property type="term" value="F:2 iron, 2 sulfur cluster binding"/>
    <property type="evidence" value="ECO:0007669"/>
    <property type="project" value="UniProtKB-KW"/>
</dbReference>
<feature type="region of interest" description="Disordered" evidence="5">
    <location>
        <begin position="100"/>
        <end position="125"/>
    </location>
</feature>
<evidence type="ECO:0000256" key="2">
    <source>
        <dbReference type="ARBA" id="ARBA00022723"/>
    </source>
</evidence>
<evidence type="ECO:0000256" key="4">
    <source>
        <dbReference type="ARBA" id="ARBA00023014"/>
    </source>
</evidence>
<dbReference type="InterPro" id="IPR017941">
    <property type="entry name" value="Rieske_2Fe-2S"/>
</dbReference>
<dbReference type="PANTHER" id="PTHR40261">
    <property type="match status" value="1"/>
</dbReference>
<dbReference type="Proteomes" id="UP000298133">
    <property type="component" value="Unassembled WGS sequence"/>
</dbReference>
<dbReference type="PANTHER" id="PTHR40261:SF1">
    <property type="entry name" value="RIESKE DOMAIN-CONTAINING PROTEIN"/>
    <property type="match status" value="1"/>
</dbReference>
<protein>
    <submittedName>
        <fullName evidence="7">Rieske (2Fe-2S) protein</fullName>
    </submittedName>
</protein>